<dbReference type="PANTHER" id="PTHR10476">
    <property type="entry name" value="CHARGED MULTIVESICULAR BODY PROTEIN"/>
    <property type="match status" value="1"/>
</dbReference>
<sequence>MLKNIFFKQEDPKELVRKWQADLRSQTRAIDRQIRDIQFEEKKVQKSIKDAAKRGDMGSAKHLAKEIARSRQAITRLYTNKAQLMSVGNSLTEQLAMIKVAGAMSKSTAVMKEVASLMKVPEIQRNMVEISKEMMKAGLIEEMMNEALDSALDTEDVEEETEEQIQKVLSEIIGETSAALPQAQKNKIPPRAKQQELQEEEEEEEEGSEMAEMRRRLDAIRS</sequence>
<comment type="caution">
    <text evidence="2">The sequence shown here is derived from an EMBL/GenBank/DDBJ whole genome shotgun (WGS) entry which is preliminary data.</text>
</comment>
<dbReference type="Pfam" id="PF03357">
    <property type="entry name" value="Snf7"/>
    <property type="match status" value="1"/>
</dbReference>
<dbReference type="InterPro" id="IPR005024">
    <property type="entry name" value="Snf7_fam"/>
</dbReference>
<accession>A0A250WXU6</accession>
<gene>
    <name evidence="2" type="ORF">CEUSTIGMA_g3049.t1</name>
</gene>
<dbReference type="AlphaFoldDB" id="A0A250WXU6"/>
<dbReference type="EMBL" id="BEGY01000013">
    <property type="protein sequence ID" value="GAX75605.1"/>
    <property type="molecule type" value="Genomic_DNA"/>
</dbReference>
<proteinExistence type="predicted"/>
<organism evidence="2 3">
    <name type="scientific">Chlamydomonas eustigma</name>
    <dbReference type="NCBI Taxonomy" id="1157962"/>
    <lineage>
        <taxon>Eukaryota</taxon>
        <taxon>Viridiplantae</taxon>
        <taxon>Chlorophyta</taxon>
        <taxon>core chlorophytes</taxon>
        <taxon>Chlorophyceae</taxon>
        <taxon>CS clade</taxon>
        <taxon>Chlamydomonadales</taxon>
        <taxon>Chlamydomonadaceae</taxon>
        <taxon>Chlamydomonas</taxon>
    </lineage>
</organism>
<evidence type="ECO:0000313" key="3">
    <source>
        <dbReference type="Proteomes" id="UP000232323"/>
    </source>
</evidence>
<reference evidence="2 3" key="1">
    <citation type="submission" date="2017-08" db="EMBL/GenBank/DDBJ databases">
        <title>Acidophilic green algal genome provides insights into adaptation to an acidic environment.</title>
        <authorList>
            <person name="Hirooka S."/>
            <person name="Hirose Y."/>
            <person name="Kanesaki Y."/>
            <person name="Higuchi S."/>
            <person name="Fujiwara T."/>
            <person name="Onuma R."/>
            <person name="Era A."/>
            <person name="Ohbayashi R."/>
            <person name="Uzuka A."/>
            <person name="Nozaki H."/>
            <person name="Yoshikawa H."/>
            <person name="Miyagishima S.Y."/>
        </authorList>
    </citation>
    <scope>NUCLEOTIDE SEQUENCE [LARGE SCALE GENOMIC DNA]</scope>
    <source>
        <strain evidence="2 3">NIES-2499</strain>
    </source>
</reference>
<dbReference type="Gene3D" id="6.10.140.1230">
    <property type="match status" value="1"/>
</dbReference>
<keyword evidence="3" id="KW-1185">Reference proteome</keyword>
<evidence type="ECO:0000256" key="1">
    <source>
        <dbReference type="SAM" id="MobiDB-lite"/>
    </source>
</evidence>
<dbReference type="STRING" id="1157962.A0A250WXU6"/>
<evidence type="ECO:0000313" key="2">
    <source>
        <dbReference type="EMBL" id="GAX75605.1"/>
    </source>
</evidence>
<feature type="region of interest" description="Disordered" evidence="1">
    <location>
        <begin position="179"/>
        <end position="222"/>
    </location>
</feature>
<name>A0A250WXU6_9CHLO</name>
<feature type="compositionally biased region" description="Basic and acidic residues" evidence="1">
    <location>
        <begin position="211"/>
        <end position="222"/>
    </location>
</feature>
<feature type="compositionally biased region" description="Acidic residues" evidence="1">
    <location>
        <begin position="197"/>
        <end position="209"/>
    </location>
</feature>
<protein>
    <submittedName>
        <fullName evidence="2">Uncharacterized protein</fullName>
    </submittedName>
</protein>
<dbReference type="OrthoDB" id="2329734at2759"/>
<dbReference type="Proteomes" id="UP000232323">
    <property type="component" value="Unassembled WGS sequence"/>
</dbReference>
<dbReference type="GO" id="GO:0007034">
    <property type="term" value="P:vacuolar transport"/>
    <property type="evidence" value="ECO:0007669"/>
    <property type="project" value="InterPro"/>
</dbReference>